<dbReference type="SUPFAM" id="SSF54928">
    <property type="entry name" value="RNA-binding domain, RBD"/>
    <property type="match status" value="1"/>
</dbReference>
<dbReference type="Gene3D" id="3.30.70.330">
    <property type="match status" value="1"/>
</dbReference>
<dbReference type="GeneID" id="94195580"/>
<dbReference type="GO" id="GO:0008143">
    <property type="term" value="F:poly(A) binding"/>
    <property type="evidence" value="ECO:0007669"/>
    <property type="project" value="TreeGrafter"/>
</dbReference>
<proteinExistence type="predicted"/>
<name>A0AAV4LWD9_BABCB</name>
<dbReference type="PANTHER" id="PTHR23236">
    <property type="entry name" value="EUKARYOTIC TRANSLATION INITIATION FACTOR 4B/4H"/>
    <property type="match status" value="1"/>
</dbReference>
<dbReference type="InterPro" id="IPR012677">
    <property type="entry name" value="Nucleotide-bd_a/b_plait_sf"/>
</dbReference>
<dbReference type="Proteomes" id="UP001497744">
    <property type="component" value="Unassembled WGS sequence"/>
</dbReference>
<keyword evidence="1 2" id="KW-0694">RNA-binding</keyword>
<dbReference type="Pfam" id="PF00076">
    <property type="entry name" value="RRM_1"/>
    <property type="match status" value="1"/>
</dbReference>
<evidence type="ECO:0000313" key="7">
    <source>
        <dbReference type="Proteomes" id="UP001497744"/>
    </source>
</evidence>
<evidence type="ECO:0000256" key="3">
    <source>
        <dbReference type="SAM" id="Coils"/>
    </source>
</evidence>
<sequence>MEGKDGEITILEDELKKLQNMTDAHMAEDTAETEENEEVDRRSIYVGNVDYATKPHDLQEFFKASGQINRITIQVDKWTGKPKGYAYIEFANEDAVNNALMLNDCLFKERIIKVIPKRKNIPGFYKKRPSQTRGRGRGFRGGSTGAAATPRITEAGIAAGTENLIKGLTKLCELRG</sequence>
<keyword evidence="3" id="KW-0175">Coiled coil</keyword>
<evidence type="ECO:0000259" key="5">
    <source>
        <dbReference type="PROSITE" id="PS50102"/>
    </source>
</evidence>
<evidence type="ECO:0000313" key="6">
    <source>
        <dbReference type="EMBL" id="GIX64099.1"/>
    </source>
</evidence>
<feature type="compositionally biased region" description="Basic residues" evidence="4">
    <location>
        <begin position="123"/>
        <end position="138"/>
    </location>
</feature>
<keyword evidence="7" id="KW-1185">Reference proteome</keyword>
<gene>
    <name evidence="6" type="ORF">BcabD6B2_35340</name>
</gene>
<dbReference type="CDD" id="cd12306">
    <property type="entry name" value="RRM_II_PABPs"/>
    <property type="match status" value="1"/>
</dbReference>
<dbReference type="SMART" id="SM00360">
    <property type="entry name" value="RRM"/>
    <property type="match status" value="1"/>
</dbReference>
<dbReference type="InterPro" id="IPR035979">
    <property type="entry name" value="RBD_domain_sf"/>
</dbReference>
<evidence type="ECO:0000256" key="4">
    <source>
        <dbReference type="SAM" id="MobiDB-lite"/>
    </source>
</evidence>
<feature type="domain" description="RRM" evidence="5">
    <location>
        <begin position="42"/>
        <end position="119"/>
    </location>
</feature>
<organism evidence="6 7">
    <name type="scientific">Babesia caballi</name>
    <dbReference type="NCBI Taxonomy" id="5871"/>
    <lineage>
        <taxon>Eukaryota</taxon>
        <taxon>Sar</taxon>
        <taxon>Alveolata</taxon>
        <taxon>Apicomplexa</taxon>
        <taxon>Aconoidasida</taxon>
        <taxon>Piroplasmida</taxon>
        <taxon>Babesiidae</taxon>
        <taxon>Babesia</taxon>
    </lineage>
</organism>
<comment type="caution">
    <text evidence="6">The sequence shown here is derived from an EMBL/GenBank/DDBJ whole genome shotgun (WGS) entry which is preliminary data.</text>
</comment>
<dbReference type="EMBL" id="BPLF01000003">
    <property type="protein sequence ID" value="GIX64099.1"/>
    <property type="molecule type" value="Genomic_DNA"/>
</dbReference>
<accession>A0AAV4LWD9</accession>
<dbReference type="InterPro" id="IPR000504">
    <property type="entry name" value="RRM_dom"/>
</dbReference>
<dbReference type="RefSeq" id="XP_067716168.1">
    <property type="nucleotide sequence ID" value="XM_067860067.1"/>
</dbReference>
<feature type="coiled-coil region" evidence="3">
    <location>
        <begin position="1"/>
        <end position="28"/>
    </location>
</feature>
<reference evidence="6 7" key="1">
    <citation type="submission" date="2021-06" db="EMBL/GenBank/DDBJ databases">
        <title>Genome sequence of Babesia caballi.</title>
        <authorList>
            <person name="Yamagishi J."/>
            <person name="Kidaka T."/>
            <person name="Ochi A."/>
        </authorList>
    </citation>
    <scope>NUCLEOTIDE SEQUENCE [LARGE SCALE GENOMIC DNA]</scope>
    <source>
        <strain evidence="6">USDA-D6B2</strain>
    </source>
</reference>
<dbReference type="AlphaFoldDB" id="A0AAV4LWD9"/>
<evidence type="ECO:0000256" key="1">
    <source>
        <dbReference type="ARBA" id="ARBA00022884"/>
    </source>
</evidence>
<feature type="region of interest" description="Disordered" evidence="4">
    <location>
        <begin position="123"/>
        <end position="145"/>
    </location>
</feature>
<evidence type="ECO:0000256" key="2">
    <source>
        <dbReference type="PROSITE-ProRule" id="PRU00176"/>
    </source>
</evidence>
<dbReference type="PANTHER" id="PTHR23236:SF12">
    <property type="entry name" value="EUKARYOTIC INITIATION FACTOR 4B-RELATED"/>
    <property type="match status" value="1"/>
</dbReference>
<dbReference type="PROSITE" id="PS50102">
    <property type="entry name" value="RRM"/>
    <property type="match status" value="1"/>
</dbReference>
<protein>
    <submittedName>
        <fullName evidence="6">RNA recognition motif-containing protein</fullName>
    </submittedName>
</protein>